<sequence>MKPALAAVRNGVTRGRIELAQSLSSPGDVATNFFFTLLLLTVMLLLRDVSMPGTHASLGSTMLASTIGLNIVLGGLVNLTQVLIVERQDGTLLRAKAIPHGVTGYLTGKVISVCGLTLIRVVLLMVAGVLLFDGVSIGGTAFWATVGWLLPLGLIAMMSFGMVLGSLPADSRGLGLMLLPIMGLTTLSGIFYPVTWFPEWMQWVAQVFPIYWVGLGMRSALLPDAMAAVEIAGSWRQLACAGVLGAWAVAGLAVARVALRRAAQSESGSSVAAGRARAMRRMR</sequence>
<evidence type="ECO:0000256" key="2">
    <source>
        <dbReference type="ARBA" id="ARBA00022692"/>
    </source>
</evidence>
<feature type="transmembrane region" description="Helical" evidence="5">
    <location>
        <begin position="29"/>
        <end position="47"/>
    </location>
</feature>
<dbReference type="RefSeq" id="WP_173142130.1">
    <property type="nucleotide sequence ID" value="NZ_CBCSGW010000025.1"/>
</dbReference>
<feature type="transmembrane region" description="Helical" evidence="5">
    <location>
        <begin position="67"/>
        <end position="85"/>
    </location>
</feature>
<evidence type="ECO:0000313" key="7">
    <source>
        <dbReference type="EMBL" id="NRN70962.1"/>
    </source>
</evidence>
<evidence type="ECO:0000256" key="5">
    <source>
        <dbReference type="SAM" id="Phobius"/>
    </source>
</evidence>
<accession>A0ABX2FHS5</accession>
<evidence type="ECO:0000256" key="4">
    <source>
        <dbReference type="ARBA" id="ARBA00023136"/>
    </source>
</evidence>
<keyword evidence="3 5" id="KW-1133">Transmembrane helix</keyword>
<dbReference type="Pfam" id="PF12698">
    <property type="entry name" value="ABC2_membrane_3"/>
    <property type="match status" value="1"/>
</dbReference>
<name>A0ABX2FHS5_9PSEU</name>
<proteinExistence type="predicted"/>
<keyword evidence="2 5" id="KW-0812">Transmembrane</keyword>
<evidence type="ECO:0000256" key="3">
    <source>
        <dbReference type="ARBA" id="ARBA00022989"/>
    </source>
</evidence>
<dbReference type="InterPro" id="IPR051784">
    <property type="entry name" value="Nod_factor_ABC_transporter"/>
</dbReference>
<feature type="transmembrane region" description="Helical" evidence="5">
    <location>
        <begin position="238"/>
        <end position="259"/>
    </location>
</feature>
<protein>
    <submittedName>
        <fullName evidence="7">ABC-type multidrug transport system permease component</fullName>
    </submittedName>
</protein>
<dbReference type="PANTHER" id="PTHR43229:SF6">
    <property type="entry name" value="ABC-TYPE MULTIDRUG TRANSPORT SYSTEM, PERMEASE COMPONENT"/>
    <property type="match status" value="1"/>
</dbReference>
<gene>
    <name evidence="7" type="ORF">GC106_82370</name>
</gene>
<feature type="transmembrane region" description="Helical" evidence="5">
    <location>
        <begin position="176"/>
        <end position="194"/>
    </location>
</feature>
<dbReference type="EMBL" id="JAAATY010000048">
    <property type="protein sequence ID" value="NRN70962.1"/>
    <property type="molecule type" value="Genomic_DNA"/>
</dbReference>
<organism evidence="7 8">
    <name type="scientific">Kibdelosporangium persicum</name>
    <dbReference type="NCBI Taxonomy" id="2698649"/>
    <lineage>
        <taxon>Bacteria</taxon>
        <taxon>Bacillati</taxon>
        <taxon>Actinomycetota</taxon>
        <taxon>Actinomycetes</taxon>
        <taxon>Pseudonocardiales</taxon>
        <taxon>Pseudonocardiaceae</taxon>
        <taxon>Kibdelosporangium</taxon>
    </lineage>
</organism>
<feature type="domain" description="ABC-2 type transporter transmembrane" evidence="6">
    <location>
        <begin position="63"/>
        <end position="249"/>
    </location>
</feature>
<dbReference type="PANTHER" id="PTHR43229">
    <property type="entry name" value="NODULATION PROTEIN J"/>
    <property type="match status" value="1"/>
</dbReference>
<comment type="subcellular location">
    <subcellularLocation>
        <location evidence="1">Membrane</location>
        <topology evidence="1">Multi-pass membrane protein</topology>
    </subcellularLocation>
</comment>
<keyword evidence="4 5" id="KW-0472">Membrane</keyword>
<dbReference type="InterPro" id="IPR013525">
    <property type="entry name" value="ABC2_TM"/>
</dbReference>
<evidence type="ECO:0000256" key="1">
    <source>
        <dbReference type="ARBA" id="ARBA00004141"/>
    </source>
</evidence>
<evidence type="ECO:0000259" key="6">
    <source>
        <dbReference type="Pfam" id="PF12698"/>
    </source>
</evidence>
<evidence type="ECO:0000313" key="8">
    <source>
        <dbReference type="Proteomes" id="UP000763557"/>
    </source>
</evidence>
<feature type="transmembrane region" description="Helical" evidence="5">
    <location>
        <begin position="106"/>
        <end position="130"/>
    </location>
</feature>
<keyword evidence="8" id="KW-1185">Reference proteome</keyword>
<dbReference type="Proteomes" id="UP000763557">
    <property type="component" value="Unassembled WGS sequence"/>
</dbReference>
<reference evidence="7 8" key="1">
    <citation type="submission" date="2020-01" db="EMBL/GenBank/DDBJ databases">
        <title>Kibdelosporangium persica a novel Actinomycetes from a hot desert in Iran.</title>
        <authorList>
            <person name="Safaei N."/>
            <person name="Zaburannyi N."/>
            <person name="Mueller R."/>
            <person name="Wink J."/>
        </authorList>
    </citation>
    <scope>NUCLEOTIDE SEQUENCE [LARGE SCALE GENOMIC DNA]</scope>
    <source>
        <strain evidence="7 8">4NS15</strain>
    </source>
</reference>
<comment type="caution">
    <text evidence="7">The sequence shown here is derived from an EMBL/GenBank/DDBJ whole genome shotgun (WGS) entry which is preliminary data.</text>
</comment>
<feature type="transmembrane region" description="Helical" evidence="5">
    <location>
        <begin position="142"/>
        <end position="164"/>
    </location>
</feature>